<dbReference type="Proteomes" id="UP001501175">
    <property type="component" value="Unassembled WGS sequence"/>
</dbReference>
<evidence type="ECO:0000256" key="6">
    <source>
        <dbReference type="ARBA" id="ARBA00049183"/>
    </source>
</evidence>
<reference evidence="10" key="1">
    <citation type="journal article" date="2019" name="Int. J. Syst. Evol. Microbiol.">
        <title>The Global Catalogue of Microorganisms (GCM) 10K type strain sequencing project: providing services to taxonomists for standard genome sequencing and annotation.</title>
        <authorList>
            <consortium name="The Broad Institute Genomics Platform"/>
            <consortium name="The Broad Institute Genome Sequencing Center for Infectious Disease"/>
            <person name="Wu L."/>
            <person name="Ma J."/>
        </authorList>
    </citation>
    <scope>NUCLEOTIDE SEQUENCE [LARGE SCALE GENOMIC DNA]</scope>
    <source>
        <strain evidence="10">JCM 17927</strain>
    </source>
</reference>
<comment type="catalytic activity">
    <reaction evidence="6 7">
        <text>lipid IVA (E. coli) + CMP-3-deoxy-beta-D-manno-octulosonate = alpha-Kdo-(2-&gt;6)-lipid IVA (E. coli) + CMP + H(+)</text>
        <dbReference type="Rhea" id="RHEA:28066"/>
        <dbReference type="ChEBI" id="CHEBI:15378"/>
        <dbReference type="ChEBI" id="CHEBI:58603"/>
        <dbReference type="ChEBI" id="CHEBI:60364"/>
        <dbReference type="ChEBI" id="CHEBI:60377"/>
        <dbReference type="ChEBI" id="CHEBI:85987"/>
        <dbReference type="EC" id="2.4.99.12"/>
    </reaction>
</comment>
<keyword evidence="10" id="KW-1185">Reference proteome</keyword>
<comment type="pathway">
    <text evidence="1 7">Bacterial outer membrane biogenesis; LPS core biosynthesis.</text>
</comment>
<dbReference type="PANTHER" id="PTHR42755">
    <property type="entry name" value="3-DEOXY-MANNO-OCTULOSONATE CYTIDYLYLTRANSFERASE"/>
    <property type="match status" value="1"/>
</dbReference>
<dbReference type="InterPro" id="IPR039901">
    <property type="entry name" value="Kdotransferase"/>
</dbReference>
<protein>
    <recommendedName>
        <fullName evidence="3 7">3-deoxy-D-manno-octulosonic acid transferase</fullName>
        <shortName evidence="7">Kdo transferase</shortName>
        <ecNumber evidence="2 7">2.4.99.12</ecNumber>
    </recommendedName>
    <alternativeName>
        <fullName evidence="5 7">Lipid IV(A) 3-deoxy-D-manno-octulosonic acid transferase</fullName>
    </alternativeName>
</protein>
<dbReference type="Gene3D" id="3.40.50.11720">
    <property type="entry name" value="3-Deoxy-D-manno-octulosonic-acid transferase, N-terminal domain"/>
    <property type="match status" value="1"/>
</dbReference>
<sequence length="424" mass="48538">MYTTLYNTSIRLYQSVISLAASFHPKARLAVQGRQRILEKIRSALQANQAPVAWFHAASLGEFEQGRPVIEAFRQQYPDYKILLTFFSPSGYEIRKNYAGADYIFYLPFDTPANARQFVQVVKPKIAFFIKYEFWYNYLRELRSQHIPIVSFSAIFRPNQIFFKPYGNFYRSFLHYFHYLLVQNQESVSLLKSIGVTNVTLAGDTRFDRVKQVADAKKEVPVARDFKANTPLLVVGSAWQADMEVLIPFLNQFQQPLKVIVAPHEIHNEEIERWRRELKQPSLRFSETQTPQFDQSTIHSFNILFIDNIGMLSSLYQYGEFAYIGGAFGKGLHNILEAATFGVPLFFGPNYGKFQEAVDLTQAGAAFSVKDTAELAGALTRLYHDPKALAQAGEMSRHYVARNIGATEKVMEVVKQVFAQTLNR</sequence>
<organism evidence="9 10">
    <name type="scientific">Nibrella saemangeumensis</name>
    <dbReference type="NCBI Taxonomy" id="1084526"/>
    <lineage>
        <taxon>Bacteria</taxon>
        <taxon>Pseudomonadati</taxon>
        <taxon>Bacteroidota</taxon>
        <taxon>Cytophagia</taxon>
        <taxon>Cytophagales</taxon>
        <taxon>Spirosomataceae</taxon>
        <taxon>Nibrella</taxon>
    </lineage>
</organism>
<evidence type="ECO:0000313" key="10">
    <source>
        <dbReference type="Proteomes" id="UP001501175"/>
    </source>
</evidence>
<evidence type="ECO:0000256" key="2">
    <source>
        <dbReference type="ARBA" id="ARBA00012621"/>
    </source>
</evidence>
<evidence type="ECO:0000256" key="7">
    <source>
        <dbReference type="RuleBase" id="RU365103"/>
    </source>
</evidence>
<dbReference type="EMBL" id="BAABHD010000010">
    <property type="protein sequence ID" value="GAA4449969.1"/>
    <property type="molecule type" value="Genomic_DNA"/>
</dbReference>
<dbReference type="SUPFAM" id="SSF53756">
    <property type="entry name" value="UDP-Glycosyltransferase/glycogen phosphorylase"/>
    <property type="match status" value="1"/>
</dbReference>
<dbReference type="PANTHER" id="PTHR42755:SF1">
    <property type="entry name" value="3-DEOXY-D-MANNO-OCTULOSONIC ACID TRANSFERASE, MITOCHONDRIAL-RELATED"/>
    <property type="match status" value="1"/>
</dbReference>
<evidence type="ECO:0000259" key="8">
    <source>
        <dbReference type="Pfam" id="PF04413"/>
    </source>
</evidence>
<feature type="domain" description="3-deoxy-D-manno-octulosonic-acid transferase N-terminal" evidence="8">
    <location>
        <begin position="39"/>
        <end position="208"/>
    </location>
</feature>
<evidence type="ECO:0000256" key="1">
    <source>
        <dbReference type="ARBA" id="ARBA00004713"/>
    </source>
</evidence>
<accession>A0ABP8MJ06</accession>
<comment type="function">
    <text evidence="7">Involved in lipopolysaccharide (LPS) biosynthesis. Catalyzes the transfer of 3-deoxy-D-manno-octulosonate (Kdo) residue(s) from CMP-Kdo to lipid IV(A), the tetraacyldisaccharide-1,4'-bisphosphate precursor of lipid A.</text>
</comment>
<gene>
    <name evidence="9" type="ORF">GCM10023189_09870</name>
</gene>
<comment type="similarity">
    <text evidence="7">Belongs to the glycosyltransferase group 1 family.</text>
</comment>
<dbReference type="Gene3D" id="3.40.50.2000">
    <property type="entry name" value="Glycogen Phosphorylase B"/>
    <property type="match status" value="1"/>
</dbReference>
<dbReference type="RefSeq" id="WP_345241183.1">
    <property type="nucleotide sequence ID" value="NZ_BAABHD010000010.1"/>
</dbReference>
<evidence type="ECO:0000256" key="5">
    <source>
        <dbReference type="ARBA" id="ARBA00031445"/>
    </source>
</evidence>
<dbReference type="Pfam" id="PF04413">
    <property type="entry name" value="Glycos_transf_N"/>
    <property type="match status" value="1"/>
</dbReference>
<comment type="subcellular location">
    <subcellularLocation>
        <location evidence="7">Cell membrane</location>
    </subcellularLocation>
</comment>
<evidence type="ECO:0000256" key="3">
    <source>
        <dbReference type="ARBA" id="ARBA00019077"/>
    </source>
</evidence>
<dbReference type="InterPro" id="IPR007507">
    <property type="entry name" value="Glycos_transf_N"/>
</dbReference>
<keyword evidence="7" id="KW-1003">Cell membrane</keyword>
<dbReference type="InterPro" id="IPR038107">
    <property type="entry name" value="Glycos_transf_N_sf"/>
</dbReference>
<evidence type="ECO:0000313" key="9">
    <source>
        <dbReference type="EMBL" id="GAA4449969.1"/>
    </source>
</evidence>
<proteinExistence type="inferred from homology"/>
<keyword evidence="4 7" id="KW-0808">Transferase</keyword>
<keyword evidence="7" id="KW-0472">Membrane</keyword>
<keyword evidence="7" id="KW-0448">Lipopolysaccharide biosynthesis</keyword>
<dbReference type="EC" id="2.4.99.12" evidence="2 7"/>
<evidence type="ECO:0000256" key="4">
    <source>
        <dbReference type="ARBA" id="ARBA00022679"/>
    </source>
</evidence>
<name>A0ABP8MJ06_9BACT</name>
<comment type="caution">
    <text evidence="9">The sequence shown here is derived from an EMBL/GenBank/DDBJ whole genome shotgun (WGS) entry which is preliminary data.</text>
</comment>